<evidence type="ECO:0000256" key="2">
    <source>
        <dbReference type="ARBA" id="ARBA00023012"/>
    </source>
</evidence>
<keyword evidence="5" id="KW-0804">Transcription</keyword>
<keyword evidence="4 7" id="KW-0238">DNA-binding</keyword>
<feature type="domain" description="OmpR/PhoB-type" evidence="9">
    <location>
        <begin position="122"/>
        <end position="220"/>
    </location>
</feature>
<feature type="DNA-binding region" description="OmpR/PhoB-type" evidence="7">
    <location>
        <begin position="122"/>
        <end position="220"/>
    </location>
</feature>
<proteinExistence type="predicted"/>
<dbReference type="CDD" id="cd00383">
    <property type="entry name" value="trans_reg_C"/>
    <property type="match status" value="1"/>
</dbReference>
<dbReference type="SMART" id="SM00862">
    <property type="entry name" value="Trans_reg_C"/>
    <property type="match status" value="1"/>
</dbReference>
<evidence type="ECO:0000256" key="3">
    <source>
        <dbReference type="ARBA" id="ARBA00023015"/>
    </source>
</evidence>
<feature type="domain" description="Response regulatory" evidence="8">
    <location>
        <begin position="2"/>
        <end position="114"/>
    </location>
</feature>
<keyword evidence="1" id="KW-0597">Phosphoprotein</keyword>
<evidence type="ECO:0000259" key="8">
    <source>
        <dbReference type="PROSITE" id="PS50110"/>
    </source>
</evidence>
<protein>
    <submittedName>
        <fullName evidence="10">Response regulator transcription factor</fullName>
    </submittedName>
</protein>
<dbReference type="InterPro" id="IPR036388">
    <property type="entry name" value="WH-like_DNA-bd_sf"/>
</dbReference>
<dbReference type="Pfam" id="PF00486">
    <property type="entry name" value="Trans_reg_C"/>
    <property type="match status" value="1"/>
</dbReference>
<dbReference type="GO" id="GO:0005829">
    <property type="term" value="C:cytosol"/>
    <property type="evidence" value="ECO:0007669"/>
    <property type="project" value="TreeGrafter"/>
</dbReference>
<dbReference type="PANTHER" id="PTHR48111">
    <property type="entry name" value="REGULATOR OF RPOS"/>
    <property type="match status" value="1"/>
</dbReference>
<sequence length="228" mass="24625">MRYLIAETSWTMMNIARRLVEDGSLLTRTDRPEDIAHYLRLGEIDAVVLEGGATVSNGLSLAALRAICGSVPVVLIADRAQRSQIAEWLAAGADTVISASTDPTEISARILAVARRAHGCSSPTLTFGPLHLDLARRRAQLDGAWLHLTPKVYEILEFMALRAGTLVTRDALLSHVYGLEGEPDARVFDVYMCTLRGHLKAAGEAVQIQTMRGEGFRFVAEGGAAEAA</sequence>
<dbReference type="InterPro" id="IPR011006">
    <property type="entry name" value="CheY-like_superfamily"/>
</dbReference>
<dbReference type="Gene3D" id="1.10.10.10">
    <property type="entry name" value="Winged helix-like DNA-binding domain superfamily/Winged helix DNA-binding domain"/>
    <property type="match status" value="1"/>
</dbReference>
<evidence type="ECO:0000256" key="7">
    <source>
        <dbReference type="PROSITE-ProRule" id="PRU01091"/>
    </source>
</evidence>
<dbReference type="GO" id="GO:0000156">
    <property type="term" value="F:phosphorelay response regulator activity"/>
    <property type="evidence" value="ECO:0007669"/>
    <property type="project" value="TreeGrafter"/>
</dbReference>
<accession>A0A8J7WBZ7</accession>
<evidence type="ECO:0000259" key="9">
    <source>
        <dbReference type="PROSITE" id="PS51755"/>
    </source>
</evidence>
<evidence type="ECO:0000313" key="10">
    <source>
        <dbReference type="EMBL" id="MBS0124717.1"/>
    </source>
</evidence>
<evidence type="ECO:0000256" key="1">
    <source>
        <dbReference type="ARBA" id="ARBA00022553"/>
    </source>
</evidence>
<dbReference type="PROSITE" id="PS51755">
    <property type="entry name" value="OMPR_PHOB"/>
    <property type="match status" value="1"/>
</dbReference>
<name>A0A8J7WBZ7_9RHOB</name>
<dbReference type="PANTHER" id="PTHR48111:SF1">
    <property type="entry name" value="TWO-COMPONENT RESPONSE REGULATOR ORR33"/>
    <property type="match status" value="1"/>
</dbReference>
<dbReference type="SUPFAM" id="SSF52172">
    <property type="entry name" value="CheY-like"/>
    <property type="match status" value="1"/>
</dbReference>
<evidence type="ECO:0000256" key="4">
    <source>
        <dbReference type="ARBA" id="ARBA00023125"/>
    </source>
</evidence>
<reference evidence="10" key="1">
    <citation type="submission" date="2021-04" db="EMBL/GenBank/DDBJ databases">
        <authorList>
            <person name="Yoon J."/>
        </authorList>
    </citation>
    <scope>NUCLEOTIDE SEQUENCE</scope>
    <source>
        <strain evidence="10">KMU-90</strain>
    </source>
</reference>
<dbReference type="Proteomes" id="UP000681356">
    <property type="component" value="Unassembled WGS sequence"/>
</dbReference>
<keyword evidence="3" id="KW-0805">Transcription regulation</keyword>
<dbReference type="Gene3D" id="3.40.50.2300">
    <property type="match status" value="1"/>
</dbReference>
<dbReference type="EMBL" id="JAGTUU010000004">
    <property type="protein sequence ID" value="MBS0124717.1"/>
    <property type="molecule type" value="Genomic_DNA"/>
</dbReference>
<dbReference type="InterPro" id="IPR001867">
    <property type="entry name" value="OmpR/PhoB-type_DNA-bd"/>
</dbReference>
<comment type="caution">
    <text evidence="10">The sequence shown here is derived from an EMBL/GenBank/DDBJ whole genome shotgun (WGS) entry which is preliminary data.</text>
</comment>
<dbReference type="SUPFAM" id="SSF46894">
    <property type="entry name" value="C-terminal effector domain of the bipartite response regulators"/>
    <property type="match status" value="1"/>
</dbReference>
<dbReference type="RefSeq" id="WP_212536680.1">
    <property type="nucleotide sequence ID" value="NZ_JAGTUU010000004.1"/>
</dbReference>
<dbReference type="GO" id="GO:0006355">
    <property type="term" value="P:regulation of DNA-templated transcription"/>
    <property type="evidence" value="ECO:0007669"/>
    <property type="project" value="InterPro"/>
</dbReference>
<keyword evidence="2" id="KW-0902">Two-component regulatory system</keyword>
<evidence type="ECO:0000256" key="6">
    <source>
        <dbReference type="PROSITE-ProRule" id="PRU00169"/>
    </source>
</evidence>
<dbReference type="InterPro" id="IPR001789">
    <property type="entry name" value="Sig_transdc_resp-reg_receiver"/>
</dbReference>
<gene>
    <name evidence="10" type="ORF">KB874_11485</name>
</gene>
<dbReference type="GO" id="GO:0000976">
    <property type="term" value="F:transcription cis-regulatory region binding"/>
    <property type="evidence" value="ECO:0007669"/>
    <property type="project" value="TreeGrafter"/>
</dbReference>
<evidence type="ECO:0000313" key="11">
    <source>
        <dbReference type="Proteomes" id="UP000681356"/>
    </source>
</evidence>
<evidence type="ECO:0000256" key="5">
    <source>
        <dbReference type="ARBA" id="ARBA00023163"/>
    </source>
</evidence>
<organism evidence="10 11">
    <name type="scientific">Thetidibacter halocola</name>
    <dbReference type="NCBI Taxonomy" id="2827239"/>
    <lineage>
        <taxon>Bacteria</taxon>
        <taxon>Pseudomonadati</taxon>
        <taxon>Pseudomonadota</taxon>
        <taxon>Alphaproteobacteria</taxon>
        <taxon>Rhodobacterales</taxon>
        <taxon>Roseobacteraceae</taxon>
        <taxon>Thetidibacter</taxon>
    </lineage>
</organism>
<dbReference type="GO" id="GO:0032993">
    <property type="term" value="C:protein-DNA complex"/>
    <property type="evidence" value="ECO:0007669"/>
    <property type="project" value="TreeGrafter"/>
</dbReference>
<comment type="caution">
    <text evidence="6">Lacks conserved residue(s) required for the propagation of feature annotation.</text>
</comment>
<dbReference type="InterPro" id="IPR016032">
    <property type="entry name" value="Sig_transdc_resp-reg_C-effctor"/>
</dbReference>
<keyword evidence="11" id="KW-1185">Reference proteome</keyword>
<dbReference type="InterPro" id="IPR039420">
    <property type="entry name" value="WalR-like"/>
</dbReference>
<dbReference type="AlphaFoldDB" id="A0A8J7WBZ7"/>
<dbReference type="PROSITE" id="PS50110">
    <property type="entry name" value="RESPONSE_REGULATORY"/>
    <property type="match status" value="1"/>
</dbReference>